<evidence type="ECO:0000256" key="12">
    <source>
        <dbReference type="ARBA" id="ARBA00023211"/>
    </source>
</evidence>
<keyword evidence="5 18" id="KW-0808">Transferase</keyword>
<comment type="cofactor">
    <cofactor evidence="17">
        <name>Mn(2+)</name>
        <dbReference type="ChEBI" id="CHEBI:29035"/>
    </cofactor>
    <text evidence="17">The cofactor is mostly bound to the substrate.</text>
</comment>
<dbReference type="PANTHER" id="PTHR10468">
    <property type="entry name" value="PROTEIN O-LINKED-MANNOSE BETA-1,2-N-ACETYLGLUCOSAMINYLTRANSFERASE 1/ALPHA-1,3-MANNOSYL-GLYCOPROTEIN 2-BETA-N-ACETYLGLUCOSAMINYLTRANSFERASE"/>
    <property type="match status" value="1"/>
</dbReference>
<evidence type="ECO:0000256" key="1">
    <source>
        <dbReference type="ARBA" id="ARBA00004323"/>
    </source>
</evidence>
<protein>
    <recommendedName>
        <fullName evidence="14 17">Alpha-1,3-mannosyl-glycoprotein 2-beta-N-acetylglucosaminyltransferase</fullName>
        <shortName evidence="17">GNT-I</shortName>
        <shortName evidence="17">GlcNAc-T I</shortName>
        <ecNumber evidence="14 17">2.4.1.101</ecNumber>
    </recommendedName>
    <alternativeName>
        <fullName evidence="15 17">N-glycosyl-oligosaccharide-glycoprotein N-acetylglucosaminyltransferase I</fullName>
    </alternativeName>
</protein>
<gene>
    <name evidence="18" type="ORF">Ocin01_07295</name>
</gene>
<dbReference type="InterPro" id="IPR052261">
    <property type="entry name" value="Glycosyltransferase_13"/>
</dbReference>
<evidence type="ECO:0000256" key="17">
    <source>
        <dbReference type="RuleBase" id="RU368119"/>
    </source>
</evidence>
<evidence type="ECO:0000256" key="2">
    <source>
        <dbReference type="ARBA" id="ARBA00004922"/>
    </source>
</evidence>
<dbReference type="FunFam" id="3.90.550.10:FF:000252">
    <property type="entry name" value="Protein O-linked-mannose beta-1,2-N-acetylglucosaminyltransferase 1"/>
    <property type="match status" value="1"/>
</dbReference>
<comment type="caution">
    <text evidence="18">The sequence shown here is derived from an EMBL/GenBank/DDBJ whole genome shotgun (WGS) entry which is preliminary data.</text>
</comment>
<reference evidence="18 19" key="1">
    <citation type="journal article" date="2016" name="Genome Biol. Evol.">
        <title>Gene Family Evolution Reflects Adaptation to Soil Environmental Stressors in the Genome of the Collembolan Orchesella cincta.</title>
        <authorList>
            <person name="Faddeeva-Vakhrusheva A."/>
            <person name="Derks M.F."/>
            <person name="Anvar S.Y."/>
            <person name="Agamennone V."/>
            <person name="Suring W."/>
            <person name="Smit S."/>
            <person name="van Straalen N.M."/>
            <person name="Roelofs D."/>
        </authorList>
    </citation>
    <scope>NUCLEOTIDE SEQUENCE [LARGE SCALE GENOMIC DNA]</scope>
    <source>
        <tissue evidence="18">Mixed pool</tissue>
    </source>
</reference>
<sequence length="372" mass="43498">PFSHSLSSDAESKLLGFSNSENISIAVLVLVCNRITITRTLDQLLKYRPSVERFPIVVSHDCGEMGNEVKEILDEQYGKNISHHITVRNALKHPNYQKIKSKLANVPLHMRPYYHIAEHYGWALGQVFNSLAFDNVIIVEDDLDIASDFFEYFEATLPLLQQDPTLYCVSAYNDNGKPELIDILSPSLLFRTDFFPGLGWMMTKRLWKELEHKWPYSFWDDWMRDKRQRRGRACIHPEISRTKTFGRMGASNGQFYDVYLKTIMLDQKYVAFKSLDLSYLLQRNYDKVFLDHVNLSIPIREFDDLSKEIKRSKNPKESFRLPYTDETEFNMLADSVGIMRDFKDGVPRNGYMGIVPVIYQRRRVYLVPSTFE</sequence>
<evidence type="ECO:0000256" key="9">
    <source>
        <dbReference type="ARBA" id="ARBA00022989"/>
    </source>
</evidence>
<evidence type="ECO:0000256" key="5">
    <source>
        <dbReference type="ARBA" id="ARBA00022679"/>
    </source>
</evidence>
<comment type="pathway">
    <text evidence="2 17">Protein modification; protein glycosylation.</text>
</comment>
<keyword evidence="9" id="KW-1133">Transmembrane helix</keyword>
<evidence type="ECO:0000256" key="4">
    <source>
        <dbReference type="ARBA" id="ARBA00022676"/>
    </source>
</evidence>
<dbReference type="GO" id="GO:0006487">
    <property type="term" value="P:protein N-linked glycosylation"/>
    <property type="evidence" value="ECO:0007669"/>
    <property type="project" value="TreeGrafter"/>
</dbReference>
<feature type="non-terminal residue" evidence="18">
    <location>
        <position position="1"/>
    </location>
</feature>
<evidence type="ECO:0000256" key="8">
    <source>
        <dbReference type="ARBA" id="ARBA00022968"/>
    </source>
</evidence>
<evidence type="ECO:0000256" key="16">
    <source>
        <dbReference type="ARBA" id="ARBA00049421"/>
    </source>
</evidence>
<dbReference type="OMA" id="HRISRHY"/>
<comment type="catalytic activity">
    <reaction evidence="16 17">
        <text>N(4)-(alpha-D-Man-(1-&gt;3)-[alpha-D-Man-(1-&gt;3)-[alpha-D-Man-(1-&gt;6)]-alpha-D-Man-(1-&gt;6)]-beta-D-Man-(1-&gt;4)-beta-D-GlcNAc-(1-&gt;4)-beta-D-GlcNAc)-L-asparaginyl-[protein] (N-glucan mannose isomer 5A1,2) + UDP-N-acetyl-alpha-D-glucosamine = N(4)-{beta-D-GlcNAc-(1-&gt;2)-alpha-D-Man-(1-&gt;3)-[alpha-D-Man-(1-&gt;3)-[alpha-D-Man-(1-&gt;6)]-alpha-D-Man-(1-&gt;6)]-beta-D-Man-(1-&gt;4)-beta-D-GlcNAc-(1-&gt;4)-beta-D-GlcNAc}-L-asparaginyl-[protein] + UDP + H(+)</text>
        <dbReference type="Rhea" id="RHEA:11456"/>
        <dbReference type="Rhea" id="RHEA-COMP:14367"/>
        <dbReference type="Rhea" id="RHEA-COMP:14368"/>
        <dbReference type="ChEBI" id="CHEBI:15378"/>
        <dbReference type="ChEBI" id="CHEBI:57705"/>
        <dbReference type="ChEBI" id="CHEBI:58223"/>
        <dbReference type="ChEBI" id="CHEBI:59087"/>
        <dbReference type="ChEBI" id="CHEBI:60625"/>
        <dbReference type="EC" id="2.4.1.101"/>
    </reaction>
</comment>
<proteinExistence type="inferred from homology"/>
<keyword evidence="6" id="KW-0812">Transmembrane</keyword>
<evidence type="ECO:0000256" key="10">
    <source>
        <dbReference type="ARBA" id="ARBA00023034"/>
    </source>
</evidence>
<evidence type="ECO:0000256" key="15">
    <source>
        <dbReference type="ARBA" id="ARBA00041712"/>
    </source>
</evidence>
<feature type="non-terminal residue" evidence="18">
    <location>
        <position position="372"/>
    </location>
</feature>
<evidence type="ECO:0000313" key="18">
    <source>
        <dbReference type="EMBL" id="ODM99389.1"/>
    </source>
</evidence>
<evidence type="ECO:0000256" key="13">
    <source>
        <dbReference type="ARBA" id="ARBA00037706"/>
    </source>
</evidence>
<comment type="function">
    <text evidence="13 17">Initiates complex N-linked carbohydrate formation. Essential for the conversion of high-mannose to hybrid and complex N-glycans.</text>
</comment>
<keyword evidence="10 17" id="KW-0333">Golgi apparatus</keyword>
<dbReference type="EC" id="2.4.1.101" evidence="14 17"/>
<evidence type="ECO:0000256" key="14">
    <source>
        <dbReference type="ARBA" id="ARBA00038949"/>
    </source>
</evidence>
<dbReference type="Pfam" id="PF03071">
    <property type="entry name" value="GNT-I"/>
    <property type="match status" value="1"/>
</dbReference>
<evidence type="ECO:0000256" key="6">
    <source>
        <dbReference type="ARBA" id="ARBA00022692"/>
    </source>
</evidence>
<dbReference type="UniPathway" id="UPA00378"/>
<keyword evidence="8 17" id="KW-0735">Signal-anchor</keyword>
<keyword evidence="11" id="KW-0472">Membrane</keyword>
<organism evidence="18 19">
    <name type="scientific">Orchesella cincta</name>
    <name type="common">Springtail</name>
    <name type="synonym">Podura cincta</name>
    <dbReference type="NCBI Taxonomy" id="48709"/>
    <lineage>
        <taxon>Eukaryota</taxon>
        <taxon>Metazoa</taxon>
        <taxon>Ecdysozoa</taxon>
        <taxon>Arthropoda</taxon>
        <taxon>Hexapoda</taxon>
        <taxon>Collembola</taxon>
        <taxon>Entomobryomorpha</taxon>
        <taxon>Entomobryoidea</taxon>
        <taxon>Orchesellidae</taxon>
        <taxon>Orchesellinae</taxon>
        <taxon>Orchesella</taxon>
    </lineage>
</organism>
<comment type="similarity">
    <text evidence="3 17">Belongs to the glycosyltransferase 13 family.</text>
</comment>
<accession>A0A1D2N296</accession>
<keyword evidence="4 17" id="KW-0328">Glycosyltransferase</keyword>
<dbReference type="STRING" id="48709.A0A1D2N296"/>
<dbReference type="Proteomes" id="UP000094527">
    <property type="component" value="Unassembled WGS sequence"/>
</dbReference>
<dbReference type="InterPro" id="IPR029044">
    <property type="entry name" value="Nucleotide-diphossugar_trans"/>
</dbReference>
<evidence type="ECO:0000256" key="7">
    <source>
        <dbReference type="ARBA" id="ARBA00022723"/>
    </source>
</evidence>
<dbReference type="GO" id="GO:0030145">
    <property type="term" value="F:manganese ion binding"/>
    <property type="evidence" value="ECO:0007669"/>
    <property type="project" value="UniProtKB-UniRule"/>
</dbReference>
<evidence type="ECO:0000256" key="3">
    <source>
        <dbReference type="ARBA" id="ARBA00006492"/>
    </source>
</evidence>
<keyword evidence="7 17" id="KW-0479">Metal-binding</keyword>
<dbReference type="Gene3D" id="3.90.550.10">
    <property type="entry name" value="Spore Coat Polysaccharide Biosynthesis Protein SpsA, Chain A"/>
    <property type="match status" value="1"/>
</dbReference>
<comment type="subcellular location">
    <subcellularLocation>
        <location evidence="1 17">Golgi apparatus membrane</location>
        <topology evidence="1 17">Single-pass type II membrane protein</topology>
    </subcellularLocation>
</comment>
<evidence type="ECO:0000313" key="19">
    <source>
        <dbReference type="Proteomes" id="UP000094527"/>
    </source>
</evidence>
<dbReference type="SUPFAM" id="SSF53448">
    <property type="entry name" value="Nucleotide-diphospho-sugar transferases"/>
    <property type="match status" value="1"/>
</dbReference>
<keyword evidence="19" id="KW-1185">Reference proteome</keyword>
<dbReference type="EMBL" id="LJIJ01000284">
    <property type="protein sequence ID" value="ODM99389.1"/>
    <property type="molecule type" value="Genomic_DNA"/>
</dbReference>
<evidence type="ECO:0000256" key="11">
    <source>
        <dbReference type="ARBA" id="ARBA00023136"/>
    </source>
</evidence>
<dbReference type="InterPro" id="IPR004139">
    <property type="entry name" value="Glyco_trans_13"/>
</dbReference>
<dbReference type="AlphaFoldDB" id="A0A1D2N296"/>
<name>A0A1D2N296_ORCCI</name>
<keyword evidence="12 17" id="KW-0464">Manganese</keyword>
<dbReference type="GO" id="GO:0003827">
    <property type="term" value="F:alpha-1,3-mannosylglycoprotein 2-beta-N-acetylglucosaminyltransferase activity"/>
    <property type="evidence" value="ECO:0007669"/>
    <property type="project" value="UniProtKB-UniRule"/>
</dbReference>
<dbReference type="PANTHER" id="PTHR10468:SF0">
    <property type="entry name" value="ALPHA-1,3-MANNOSYL-GLYCOPROTEIN 2-BETA-N-ACETYLGLUCOSAMINYLTRANSFERASE"/>
    <property type="match status" value="1"/>
</dbReference>
<dbReference type="Gene3D" id="3.10.180.20">
    <property type="entry name" value="N-Acetylglucosaminyltransferase I, Domain 2"/>
    <property type="match status" value="1"/>
</dbReference>
<dbReference type="GO" id="GO:0000139">
    <property type="term" value="C:Golgi membrane"/>
    <property type="evidence" value="ECO:0007669"/>
    <property type="project" value="UniProtKB-SubCell"/>
</dbReference>
<dbReference type="OrthoDB" id="440755at2759"/>